<organism evidence="2 3">
    <name type="scientific">Tanacetum coccineum</name>
    <dbReference type="NCBI Taxonomy" id="301880"/>
    <lineage>
        <taxon>Eukaryota</taxon>
        <taxon>Viridiplantae</taxon>
        <taxon>Streptophyta</taxon>
        <taxon>Embryophyta</taxon>
        <taxon>Tracheophyta</taxon>
        <taxon>Spermatophyta</taxon>
        <taxon>Magnoliopsida</taxon>
        <taxon>eudicotyledons</taxon>
        <taxon>Gunneridae</taxon>
        <taxon>Pentapetalae</taxon>
        <taxon>asterids</taxon>
        <taxon>campanulids</taxon>
        <taxon>Asterales</taxon>
        <taxon>Asteraceae</taxon>
        <taxon>Asteroideae</taxon>
        <taxon>Anthemideae</taxon>
        <taxon>Anthemidinae</taxon>
        <taxon>Tanacetum</taxon>
    </lineage>
</organism>
<reference evidence="2" key="2">
    <citation type="submission" date="2022-01" db="EMBL/GenBank/DDBJ databases">
        <authorList>
            <person name="Yamashiro T."/>
            <person name="Shiraishi A."/>
            <person name="Satake H."/>
            <person name="Nakayama K."/>
        </authorList>
    </citation>
    <scope>NUCLEOTIDE SEQUENCE</scope>
</reference>
<comment type="caution">
    <text evidence="2">The sequence shown here is derived from an EMBL/GenBank/DDBJ whole genome shotgun (WGS) entry which is preliminary data.</text>
</comment>
<feature type="region of interest" description="Disordered" evidence="1">
    <location>
        <begin position="95"/>
        <end position="125"/>
    </location>
</feature>
<dbReference type="Proteomes" id="UP001151760">
    <property type="component" value="Unassembled WGS sequence"/>
</dbReference>
<evidence type="ECO:0000256" key="1">
    <source>
        <dbReference type="SAM" id="MobiDB-lite"/>
    </source>
</evidence>
<reference evidence="2" key="1">
    <citation type="journal article" date="2022" name="Int. J. Mol. Sci.">
        <title>Draft Genome of Tanacetum Coccineum: Genomic Comparison of Closely Related Tanacetum-Family Plants.</title>
        <authorList>
            <person name="Yamashiro T."/>
            <person name="Shiraishi A."/>
            <person name="Nakayama K."/>
            <person name="Satake H."/>
        </authorList>
    </citation>
    <scope>NUCLEOTIDE SEQUENCE</scope>
</reference>
<evidence type="ECO:0000313" key="2">
    <source>
        <dbReference type="EMBL" id="GJT50885.1"/>
    </source>
</evidence>
<keyword evidence="3" id="KW-1185">Reference proteome</keyword>
<sequence>MLYNLFIDHSFGSDATITKLAFDQILFLTSGGAFGADDMGQKLEKEISIKQSCVLSFLSFCPISSVPNAPPEVRNKIWSKDNLVTVASEPKECSRKRLHDINNKTKIQESQQQNQIKEEPKPIKI</sequence>
<name>A0ABQ5EIZ9_9ASTR</name>
<accession>A0ABQ5EIZ9</accession>
<feature type="compositionally biased region" description="Basic and acidic residues" evidence="1">
    <location>
        <begin position="116"/>
        <end position="125"/>
    </location>
</feature>
<evidence type="ECO:0000313" key="3">
    <source>
        <dbReference type="Proteomes" id="UP001151760"/>
    </source>
</evidence>
<dbReference type="EMBL" id="BQNB010016359">
    <property type="protein sequence ID" value="GJT50885.1"/>
    <property type="molecule type" value="Genomic_DNA"/>
</dbReference>
<proteinExistence type="predicted"/>
<feature type="compositionally biased region" description="Basic and acidic residues" evidence="1">
    <location>
        <begin position="95"/>
        <end position="107"/>
    </location>
</feature>
<protein>
    <submittedName>
        <fullName evidence="2">Uncharacterized protein</fullName>
    </submittedName>
</protein>
<gene>
    <name evidence="2" type="ORF">Tco_0977042</name>
</gene>